<dbReference type="InterPro" id="IPR050792">
    <property type="entry name" value="ADP-ribosylglycohydrolase"/>
</dbReference>
<dbReference type="EMBL" id="JAKZBV010000001">
    <property type="protein sequence ID" value="MCH6469786.1"/>
    <property type="molecule type" value="Genomic_DNA"/>
</dbReference>
<organism evidence="1 2">
    <name type="scientific">Sinomonas terrae</name>
    <dbReference type="NCBI Taxonomy" id="2908838"/>
    <lineage>
        <taxon>Bacteria</taxon>
        <taxon>Bacillati</taxon>
        <taxon>Actinomycetota</taxon>
        <taxon>Actinomycetes</taxon>
        <taxon>Micrococcales</taxon>
        <taxon>Micrococcaceae</taxon>
        <taxon>Sinomonas</taxon>
    </lineage>
</organism>
<dbReference type="InterPro" id="IPR005502">
    <property type="entry name" value="Ribosyl_crysJ1"/>
</dbReference>
<dbReference type="RefSeq" id="WP_241053233.1">
    <property type="nucleotide sequence ID" value="NZ_JAKZBV010000001.1"/>
</dbReference>
<evidence type="ECO:0000313" key="2">
    <source>
        <dbReference type="Proteomes" id="UP001202922"/>
    </source>
</evidence>
<proteinExistence type="predicted"/>
<reference evidence="1 2" key="1">
    <citation type="submission" date="2022-03" db="EMBL/GenBank/DDBJ databases">
        <title>Sinomonas sp. isolated from a soil.</title>
        <authorList>
            <person name="Han J."/>
            <person name="Kim D.-U."/>
        </authorList>
    </citation>
    <scope>NUCLEOTIDE SEQUENCE [LARGE SCALE GENOMIC DNA]</scope>
    <source>
        <strain evidence="1 2">5-5</strain>
    </source>
</reference>
<name>A0ABS9TZD4_9MICC</name>
<sequence>MTSTPSIRSSIHGCLLGLATAEAVSLAHAGSADSGTERGADDGGLRLGADGQLALYTADALVQVLEWANEGVYADQAATLWLAELRWAVGQGVTLPSSAPPAPPRWIDAEESVARPLPVRPAWVASLASGEMGTAARPRGPEFHDAAAAARTAPLGLVPGTPSSAVLTMAVDSATLTHGHPDAVQASVAVAHAVHATLTGSRLAGAIDEARAAVSGLRSPEQDIVQALATGSSEKLRSGAGPAALSLAGAVRAALSAGPEGDSAAFGESVRRASEVSVDAAAITGALLGTAWGHESIPAEWTARLEGADVVARVAKMLADSAGAPD</sequence>
<keyword evidence="2" id="KW-1185">Reference proteome</keyword>
<dbReference type="Proteomes" id="UP001202922">
    <property type="component" value="Unassembled WGS sequence"/>
</dbReference>
<dbReference type="PANTHER" id="PTHR16222:SF12">
    <property type="entry name" value="ADP-RIBOSYLGLYCOHYDROLASE-RELATED"/>
    <property type="match status" value="1"/>
</dbReference>
<dbReference type="Pfam" id="PF03747">
    <property type="entry name" value="ADP_ribosyl_GH"/>
    <property type="match status" value="1"/>
</dbReference>
<accession>A0ABS9TZD4</accession>
<dbReference type="PANTHER" id="PTHR16222">
    <property type="entry name" value="ADP-RIBOSYLGLYCOHYDROLASE"/>
    <property type="match status" value="1"/>
</dbReference>
<comment type="caution">
    <text evidence="1">The sequence shown here is derived from an EMBL/GenBank/DDBJ whole genome shotgun (WGS) entry which is preliminary data.</text>
</comment>
<dbReference type="Gene3D" id="1.10.4080.10">
    <property type="entry name" value="ADP-ribosylation/Crystallin J1"/>
    <property type="match status" value="1"/>
</dbReference>
<gene>
    <name evidence="1" type="ORF">L0M17_07265</name>
</gene>
<protein>
    <submittedName>
        <fullName evidence="1">ADP-ribosylglycohydrolase family protein</fullName>
    </submittedName>
</protein>
<dbReference type="InterPro" id="IPR036705">
    <property type="entry name" value="Ribosyl_crysJ1_sf"/>
</dbReference>
<evidence type="ECO:0000313" key="1">
    <source>
        <dbReference type="EMBL" id="MCH6469786.1"/>
    </source>
</evidence>
<dbReference type="SUPFAM" id="SSF101478">
    <property type="entry name" value="ADP-ribosylglycohydrolase"/>
    <property type="match status" value="1"/>
</dbReference>